<dbReference type="EC" id="2.7.7.3" evidence="9"/>
<dbReference type="STRING" id="742743.HMPREF9453_01603"/>
<dbReference type="NCBIfam" id="TIGR01510">
    <property type="entry name" value="coaD_prev_kdtB"/>
    <property type="match status" value="1"/>
</dbReference>
<evidence type="ECO:0000256" key="3">
    <source>
        <dbReference type="ARBA" id="ARBA00022695"/>
    </source>
</evidence>
<comment type="cofactor">
    <cofactor evidence="9">
        <name>Mg(2+)</name>
        <dbReference type="ChEBI" id="CHEBI:18420"/>
    </cofactor>
</comment>
<keyword evidence="3 9" id="KW-0548">Nucleotidyltransferase</keyword>
<name>H1D1W5_9FIRM</name>
<evidence type="ECO:0000313" key="12">
    <source>
        <dbReference type="Proteomes" id="UP000003277"/>
    </source>
</evidence>
<dbReference type="PRINTS" id="PR01020">
    <property type="entry name" value="LPSBIOSNTHSS"/>
</dbReference>
<keyword evidence="4 9" id="KW-0547">Nucleotide-binding</keyword>
<dbReference type="RefSeq" id="WP_008860097.1">
    <property type="nucleotide sequence ID" value="NZ_JH591188.1"/>
</dbReference>
<comment type="caution">
    <text evidence="11">The sequence shown here is derived from an EMBL/GenBank/DDBJ whole genome shotgun (WGS) entry which is preliminary data.</text>
</comment>
<evidence type="ECO:0000256" key="7">
    <source>
        <dbReference type="ARBA" id="ARBA00022993"/>
    </source>
</evidence>
<protein>
    <recommendedName>
        <fullName evidence="9">Phosphopantetheine adenylyltransferase</fullName>
        <ecNumber evidence="9">2.7.7.3</ecNumber>
    </recommendedName>
    <alternativeName>
        <fullName evidence="9">Dephospho-CoA pyrophosphorylase</fullName>
    </alternativeName>
    <alternativeName>
        <fullName evidence="9">Pantetheine-phosphate adenylyltransferase</fullName>
        <shortName evidence="9">PPAT</shortName>
    </alternativeName>
</protein>
<keyword evidence="5 9" id="KW-0067">ATP-binding</keyword>
<feature type="binding site" evidence="9">
    <location>
        <begin position="123"/>
        <end position="129"/>
    </location>
    <ligand>
        <name>ATP</name>
        <dbReference type="ChEBI" id="CHEBI:30616"/>
    </ligand>
</feature>
<proteinExistence type="inferred from homology"/>
<feature type="binding site" evidence="9">
    <location>
        <position position="87"/>
    </location>
    <ligand>
        <name>substrate</name>
    </ligand>
</feature>
<dbReference type="Proteomes" id="UP000003277">
    <property type="component" value="Unassembled WGS sequence"/>
</dbReference>
<dbReference type="AlphaFoldDB" id="H1D1W5"/>
<keyword evidence="7 9" id="KW-0173">Coenzyme A biosynthesis</keyword>
<dbReference type="eggNOG" id="COG0669">
    <property type="taxonomic scope" value="Bacteria"/>
</dbReference>
<dbReference type="EMBL" id="ADLT01000052">
    <property type="protein sequence ID" value="EHO62478.1"/>
    <property type="molecule type" value="Genomic_DNA"/>
</dbReference>
<comment type="function">
    <text evidence="9">Reversibly transfers an adenylyl group from ATP to 4'-phosphopantetheine, yielding dephospho-CoA (dPCoA) and pyrophosphate.</text>
</comment>
<dbReference type="PANTHER" id="PTHR21342:SF1">
    <property type="entry name" value="PHOSPHOPANTETHEINE ADENYLYLTRANSFERASE"/>
    <property type="match status" value="1"/>
</dbReference>
<feature type="binding site" evidence="9">
    <location>
        <position position="41"/>
    </location>
    <ligand>
        <name>substrate</name>
    </ligand>
</feature>
<keyword evidence="6 9" id="KW-0460">Magnesium</keyword>
<feature type="binding site" evidence="9">
    <location>
        <position position="98"/>
    </location>
    <ligand>
        <name>ATP</name>
        <dbReference type="ChEBI" id="CHEBI:30616"/>
    </ligand>
</feature>
<dbReference type="InterPro" id="IPR014729">
    <property type="entry name" value="Rossmann-like_a/b/a_fold"/>
</dbReference>
<keyword evidence="1 9" id="KW-0963">Cytoplasm</keyword>
<dbReference type="HOGENOM" id="CLU_100149_0_1_9"/>
<accession>H1D1W5</accession>
<comment type="pathway">
    <text evidence="9">Cofactor biosynthesis; coenzyme A biosynthesis; CoA from (R)-pantothenate: step 4/5.</text>
</comment>
<dbReference type="CDD" id="cd02163">
    <property type="entry name" value="PPAT"/>
    <property type="match status" value="1"/>
</dbReference>
<organism evidence="11 12">
    <name type="scientific">Dialister succinatiphilus YIT 11850</name>
    <dbReference type="NCBI Taxonomy" id="742743"/>
    <lineage>
        <taxon>Bacteria</taxon>
        <taxon>Bacillati</taxon>
        <taxon>Bacillota</taxon>
        <taxon>Negativicutes</taxon>
        <taxon>Veillonellales</taxon>
        <taxon>Veillonellaceae</taxon>
        <taxon>Dialister</taxon>
    </lineage>
</organism>
<comment type="subunit">
    <text evidence="9">Homohexamer.</text>
</comment>
<evidence type="ECO:0000256" key="4">
    <source>
        <dbReference type="ARBA" id="ARBA00022741"/>
    </source>
</evidence>
<evidence type="ECO:0000256" key="9">
    <source>
        <dbReference type="HAMAP-Rule" id="MF_00151"/>
    </source>
</evidence>
<dbReference type="HAMAP" id="MF_00151">
    <property type="entry name" value="PPAT_bact"/>
    <property type="match status" value="1"/>
</dbReference>
<feature type="binding site" evidence="9">
    <location>
        <position position="17"/>
    </location>
    <ligand>
        <name>ATP</name>
        <dbReference type="ChEBI" id="CHEBI:30616"/>
    </ligand>
</feature>
<evidence type="ECO:0000256" key="6">
    <source>
        <dbReference type="ARBA" id="ARBA00022842"/>
    </source>
</evidence>
<dbReference type="OrthoDB" id="9806661at2"/>
<dbReference type="Gene3D" id="3.40.50.620">
    <property type="entry name" value="HUPs"/>
    <property type="match status" value="1"/>
</dbReference>
<evidence type="ECO:0000256" key="1">
    <source>
        <dbReference type="ARBA" id="ARBA00022490"/>
    </source>
</evidence>
<keyword evidence="12" id="KW-1185">Reference proteome</keyword>
<comment type="similarity">
    <text evidence="9">Belongs to the bacterial CoaD family.</text>
</comment>
<dbReference type="InterPro" id="IPR004821">
    <property type="entry name" value="Cyt_trans-like"/>
</dbReference>
<dbReference type="UniPathway" id="UPA00241">
    <property type="reaction ID" value="UER00355"/>
</dbReference>
<dbReference type="GO" id="GO:0005524">
    <property type="term" value="F:ATP binding"/>
    <property type="evidence" value="ECO:0007669"/>
    <property type="project" value="UniProtKB-KW"/>
</dbReference>
<dbReference type="PATRIC" id="fig|742743.3.peg.1635"/>
<comment type="catalytic activity">
    <reaction evidence="8 9">
        <text>(R)-4'-phosphopantetheine + ATP + H(+) = 3'-dephospho-CoA + diphosphate</text>
        <dbReference type="Rhea" id="RHEA:19801"/>
        <dbReference type="ChEBI" id="CHEBI:15378"/>
        <dbReference type="ChEBI" id="CHEBI:30616"/>
        <dbReference type="ChEBI" id="CHEBI:33019"/>
        <dbReference type="ChEBI" id="CHEBI:57328"/>
        <dbReference type="ChEBI" id="CHEBI:61723"/>
        <dbReference type="EC" id="2.7.7.3"/>
    </reaction>
</comment>
<evidence type="ECO:0000313" key="11">
    <source>
        <dbReference type="EMBL" id="EHO62478.1"/>
    </source>
</evidence>
<feature type="site" description="Transition state stabilizer" evidence="9">
    <location>
        <position position="17"/>
    </location>
</feature>
<dbReference type="NCBIfam" id="TIGR00125">
    <property type="entry name" value="cyt_tran_rel"/>
    <property type="match status" value="1"/>
</dbReference>
<dbReference type="InterPro" id="IPR001980">
    <property type="entry name" value="PPAT"/>
</dbReference>
<evidence type="ECO:0000259" key="10">
    <source>
        <dbReference type="Pfam" id="PF01467"/>
    </source>
</evidence>
<reference evidence="11 12" key="1">
    <citation type="submission" date="2011-11" db="EMBL/GenBank/DDBJ databases">
        <title>The Genome Sequence of Dialister succinatiphilus YIT 11850.</title>
        <authorList>
            <consortium name="The Broad Institute Genome Sequencing Platform"/>
            <person name="Earl A."/>
            <person name="Ward D."/>
            <person name="Feldgarden M."/>
            <person name="Gevers D."/>
            <person name="Morotomi M."/>
            <person name="Young S.K."/>
            <person name="Zeng Q."/>
            <person name="Gargeya S."/>
            <person name="Fitzgerald M."/>
            <person name="Haas B."/>
            <person name="Abouelleil A."/>
            <person name="Alvarado L."/>
            <person name="Arachchi H.M."/>
            <person name="Berlin A."/>
            <person name="Brown A."/>
            <person name="Chapman S.B."/>
            <person name="Dunbar C."/>
            <person name="Gearin G."/>
            <person name="Goldberg J."/>
            <person name="Griggs A."/>
            <person name="Gujja S."/>
            <person name="Heiman D."/>
            <person name="Howarth C."/>
            <person name="Lui A."/>
            <person name="MacDonald P.J.P."/>
            <person name="Montmayeur A."/>
            <person name="Murphy C."/>
            <person name="Neiman D."/>
            <person name="Pearson M."/>
            <person name="Priest M."/>
            <person name="Roberts A."/>
            <person name="Saif S."/>
            <person name="Shea T."/>
            <person name="Sisk P."/>
            <person name="Stolte C."/>
            <person name="Sykes S."/>
            <person name="Wortman J."/>
            <person name="Nusbaum C."/>
            <person name="Birren B."/>
        </authorList>
    </citation>
    <scope>NUCLEOTIDE SEQUENCE [LARGE SCALE GENOMIC DNA]</scope>
    <source>
        <strain evidence="11 12">YIT 11850</strain>
    </source>
</reference>
<feature type="binding site" evidence="9">
    <location>
        <begin position="9"/>
        <end position="10"/>
    </location>
    <ligand>
        <name>ATP</name>
        <dbReference type="ChEBI" id="CHEBI:30616"/>
    </ligand>
</feature>
<comment type="subcellular location">
    <subcellularLocation>
        <location evidence="9">Cytoplasm</location>
    </subcellularLocation>
</comment>
<feature type="binding site" evidence="9">
    <location>
        <begin position="88"/>
        <end position="90"/>
    </location>
    <ligand>
        <name>ATP</name>
        <dbReference type="ChEBI" id="CHEBI:30616"/>
    </ligand>
</feature>
<gene>
    <name evidence="9" type="primary">coaD</name>
    <name evidence="11" type="ORF">HMPREF9453_01603</name>
</gene>
<evidence type="ECO:0000256" key="8">
    <source>
        <dbReference type="ARBA" id="ARBA00029346"/>
    </source>
</evidence>
<feature type="domain" description="Cytidyltransferase-like" evidence="10">
    <location>
        <begin position="5"/>
        <end position="133"/>
    </location>
</feature>
<feature type="binding site" evidence="9">
    <location>
        <position position="9"/>
    </location>
    <ligand>
        <name>substrate</name>
    </ligand>
</feature>
<dbReference type="Pfam" id="PF01467">
    <property type="entry name" value="CTP_transf_like"/>
    <property type="match status" value="1"/>
</dbReference>
<dbReference type="PANTHER" id="PTHR21342">
    <property type="entry name" value="PHOSPHOPANTETHEINE ADENYLYLTRANSFERASE"/>
    <property type="match status" value="1"/>
</dbReference>
<evidence type="ECO:0000256" key="5">
    <source>
        <dbReference type="ARBA" id="ARBA00022840"/>
    </source>
</evidence>
<dbReference type="GO" id="GO:0015937">
    <property type="term" value="P:coenzyme A biosynthetic process"/>
    <property type="evidence" value="ECO:0007669"/>
    <property type="project" value="UniProtKB-UniRule"/>
</dbReference>
<sequence>MKLAICPGSFDPVTYGHLDIIRRSASLVDKLIVAAFLNPTKHYMFTTEERIAMLKETTKDIPNVEVDAFDGLLNEYAAKKNCHLLIRGLRAFSDFEYEFQRALMIKKIDPTLETAFFMTDGRYSYLSSTGVRELAHFNGDVTSMVPPFVQEMIKRKVNSIKK</sequence>
<dbReference type="GO" id="GO:0004595">
    <property type="term" value="F:pantetheine-phosphate adenylyltransferase activity"/>
    <property type="evidence" value="ECO:0007669"/>
    <property type="project" value="UniProtKB-UniRule"/>
</dbReference>
<evidence type="ECO:0000256" key="2">
    <source>
        <dbReference type="ARBA" id="ARBA00022679"/>
    </source>
</evidence>
<dbReference type="SUPFAM" id="SSF52374">
    <property type="entry name" value="Nucleotidylyl transferase"/>
    <property type="match status" value="1"/>
</dbReference>
<keyword evidence="2 9" id="KW-0808">Transferase</keyword>
<dbReference type="GO" id="GO:0005737">
    <property type="term" value="C:cytoplasm"/>
    <property type="evidence" value="ECO:0007669"/>
    <property type="project" value="UniProtKB-SubCell"/>
</dbReference>
<feature type="binding site" evidence="9">
    <location>
        <position position="73"/>
    </location>
    <ligand>
        <name>substrate</name>
    </ligand>
</feature>